<evidence type="ECO:0000256" key="1">
    <source>
        <dbReference type="SAM" id="SignalP"/>
    </source>
</evidence>
<dbReference type="AlphaFoldDB" id="A0A7W5VEL5"/>
<feature type="signal peptide" evidence="1">
    <location>
        <begin position="1"/>
        <end position="30"/>
    </location>
</feature>
<keyword evidence="3" id="KW-1185">Reference proteome</keyword>
<protein>
    <recommendedName>
        <fullName evidence="4">Secreted protein</fullName>
    </recommendedName>
</protein>
<dbReference type="GeneID" id="95392811"/>
<proteinExistence type="predicted"/>
<evidence type="ECO:0008006" key="4">
    <source>
        <dbReference type="Google" id="ProtNLM"/>
    </source>
</evidence>
<dbReference type="RefSeq" id="WP_183655675.1">
    <property type="nucleotide sequence ID" value="NZ_JACIBV010000001.1"/>
</dbReference>
<dbReference type="EMBL" id="JACIBV010000001">
    <property type="protein sequence ID" value="MBB3730678.1"/>
    <property type="molecule type" value="Genomic_DNA"/>
</dbReference>
<organism evidence="2 3">
    <name type="scientific">Nonomuraea dietziae</name>
    <dbReference type="NCBI Taxonomy" id="65515"/>
    <lineage>
        <taxon>Bacteria</taxon>
        <taxon>Bacillati</taxon>
        <taxon>Actinomycetota</taxon>
        <taxon>Actinomycetes</taxon>
        <taxon>Streptosporangiales</taxon>
        <taxon>Streptosporangiaceae</taxon>
        <taxon>Nonomuraea</taxon>
    </lineage>
</organism>
<evidence type="ECO:0000313" key="2">
    <source>
        <dbReference type="EMBL" id="MBB3730678.1"/>
    </source>
</evidence>
<feature type="chain" id="PRO_5031472847" description="Secreted protein" evidence="1">
    <location>
        <begin position="31"/>
        <end position="239"/>
    </location>
</feature>
<evidence type="ECO:0000313" key="3">
    <source>
        <dbReference type="Proteomes" id="UP000579945"/>
    </source>
</evidence>
<name>A0A7W5VEL5_9ACTN</name>
<keyword evidence="1" id="KW-0732">Signal</keyword>
<sequence length="239" mass="25131">MSKRRAWPAVVVTSALALICAITAGIAASAAGAELTRGPTQAELERAAKREVADRWRSWPAGRIFPATLAYYAEQGGEERARRVGISTTTDCAGAVDRKAETALRRAGCRAVLRATYLDALQGVVVTVGVVALPDELRAVRAKKVFSASGKPVPGIRPMAFAGTVADRFTAAGRQAGSVRQAGPYLVLTTAGQVDGRPARAVGEQRPAVFSFAADLGEHVLTELSTPRMPECGAKGWQC</sequence>
<reference evidence="2 3" key="1">
    <citation type="submission" date="2020-08" db="EMBL/GenBank/DDBJ databases">
        <title>Sequencing the genomes of 1000 actinobacteria strains.</title>
        <authorList>
            <person name="Klenk H.-P."/>
        </authorList>
    </citation>
    <scope>NUCLEOTIDE SEQUENCE [LARGE SCALE GENOMIC DNA]</scope>
    <source>
        <strain evidence="2 3">DSM 44320</strain>
    </source>
</reference>
<accession>A0A7W5VEL5</accession>
<dbReference type="Proteomes" id="UP000579945">
    <property type="component" value="Unassembled WGS sequence"/>
</dbReference>
<gene>
    <name evidence="2" type="ORF">FHR33_006538</name>
</gene>
<comment type="caution">
    <text evidence="2">The sequence shown here is derived from an EMBL/GenBank/DDBJ whole genome shotgun (WGS) entry which is preliminary data.</text>
</comment>